<name>A0ABY3FAZ0_9GAMM</name>
<protein>
    <submittedName>
        <fullName evidence="1">Class I SAM-dependent methyltransferase</fullName>
    </submittedName>
</protein>
<accession>A0ABY3FAZ0</accession>
<keyword evidence="1" id="KW-0489">Methyltransferase</keyword>
<evidence type="ECO:0000313" key="2">
    <source>
        <dbReference type="Proteomes" id="UP000317938"/>
    </source>
</evidence>
<keyword evidence="1" id="KW-0808">Transferase</keyword>
<gene>
    <name evidence="1" type="ORF">FQP85_15415</name>
</gene>
<dbReference type="GO" id="GO:0032259">
    <property type="term" value="P:methylation"/>
    <property type="evidence" value="ECO:0007669"/>
    <property type="project" value="UniProtKB-KW"/>
</dbReference>
<dbReference type="Pfam" id="PF13489">
    <property type="entry name" value="Methyltransf_23"/>
    <property type="match status" value="1"/>
</dbReference>
<dbReference type="Gene3D" id="3.40.50.150">
    <property type="entry name" value="Vaccinia Virus protein VP39"/>
    <property type="match status" value="1"/>
</dbReference>
<keyword evidence="2" id="KW-1185">Reference proteome</keyword>
<comment type="caution">
    <text evidence="1">The sequence shown here is derived from an EMBL/GenBank/DDBJ whole genome shotgun (WGS) entry which is preliminary data.</text>
</comment>
<organism evidence="1 2">
    <name type="scientific">Pseudoalteromonas neustonica</name>
    <dbReference type="NCBI Taxonomy" id="1840331"/>
    <lineage>
        <taxon>Bacteria</taxon>
        <taxon>Pseudomonadati</taxon>
        <taxon>Pseudomonadota</taxon>
        <taxon>Gammaproteobacteria</taxon>
        <taxon>Alteromonadales</taxon>
        <taxon>Pseudoalteromonadaceae</taxon>
        <taxon>Pseudoalteromonas</taxon>
    </lineage>
</organism>
<dbReference type="PANTHER" id="PTHR43861">
    <property type="entry name" value="TRANS-ACONITATE 2-METHYLTRANSFERASE-RELATED"/>
    <property type="match status" value="1"/>
</dbReference>
<dbReference type="GO" id="GO:0008168">
    <property type="term" value="F:methyltransferase activity"/>
    <property type="evidence" value="ECO:0007669"/>
    <property type="project" value="UniProtKB-KW"/>
</dbReference>
<dbReference type="InterPro" id="IPR029063">
    <property type="entry name" value="SAM-dependent_MTases_sf"/>
</dbReference>
<evidence type="ECO:0000313" key="1">
    <source>
        <dbReference type="EMBL" id="TVU81832.1"/>
    </source>
</evidence>
<dbReference type="RefSeq" id="WP_145240273.1">
    <property type="nucleotide sequence ID" value="NZ_VNFF01000015.1"/>
</dbReference>
<dbReference type="Proteomes" id="UP000317938">
    <property type="component" value="Unassembled WGS sequence"/>
</dbReference>
<proteinExistence type="predicted"/>
<dbReference type="SUPFAM" id="SSF53335">
    <property type="entry name" value="S-adenosyl-L-methionine-dependent methyltransferases"/>
    <property type="match status" value="1"/>
</dbReference>
<dbReference type="EMBL" id="VNFF01000015">
    <property type="protein sequence ID" value="TVU81832.1"/>
    <property type="molecule type" value="Genomic_DNA"/>
</dbReference>
<reference evidence="1 2" key="1">
    <citation type="submission" date="2019-07" db="EMBL/GenBank/DDBJ databases">
        <title>Diversity of Bacteria from Kongsfjorden, Arctic.</title>
        <authorList>
            <person name="Yu Y."/>
        </authorList>
    </citation>
    <scope>NUCLEOTIDE SEQUENCE [LARGE SCALE GENOMIC DNA]</scope>
    <source>
        <strain evidence="1 2">SM1927</strain>
    </source>
</reference>
<sequence length="420" mass="47206">MNLPLNKGKVLSCLEEVLSNITGIKVVTATNDKLRVCNFLKGIYQPLFPAIQVNETVINTDTSVCLYTEDSVGVITSTVSISWLSGEIVPEVWMEKAALINKNNDVTLQVGRFYIGGVKGQSLLKLYFKCFVELADALDISTITGLVKSKDVHLHEARFKADVLARNTQLTFGSEHEFALVQWRLNSLDSRFYNWLGIVQNTNPETFTAQDWDDYARPFSSVQTQVQQELQQEAAKYLKGNVGDFGCGSAKVGVLLSDNEIIESYIGIDAAIEMINIARKSIKKMEPINEQSVYHGFIEDYNLTSFDTGVSLNSYYSWPNPLATLKHIYNLIKVGGTFVLATPNKKLDLILLDKQAKKELIGNPFYNKFREYNLMLINERDANLVEMTELIKQVQSVGFKVEACHQKFYCGGLNFLVLSK</sequence>